<sequence>MKPIADYGLLGDTRTAALVSSDGSLDWLCAPRFDSAPIFGALVGGPDAGRFRLGPAATATVVERKYRHHTATLETTWITPRGKLTLTEAMVAEVAGRLLPATVLVRRLSAEGGAVEALVEFDPRRGEEHTQPRNRRRGQDLVCAWGALAMSLSSDAGPAIEPGIPTPFTVTPDRPVTFVLTIAHREPLIQVQAATAWALLTEDESRWRAWTARVDQGLPFREEVLRSLLTLRLLTYSPSGASVAAPTTSLPEQLGGVRNWDYRFAWPRDASIGIAAFLGVGMVEEARGFLWWLLHASRVQRPRLPVLLTLDGRQAPPERGLRNWPGYAGSVPVRVGNGAAQQHQLDGYGWVLDAAWTLVQAGHPLYSETWRAMRGFADLVTRRWSEPDAGIWEVRGDQVHHVHSKLMAWLALDRALRIAETHRLSDRQRQRWQAAREAIRIEVKKLGFDTGIGSYTRSYGSQELDAALLILPRIGLEERGSLRVRGTLDAIRSQLCAEGPLLYRYPPGRDGLPGTEGAFLPCSFWLVEALALDDRRREALDLFTELLDRASPLGLYAEELDPTTGEHLGNYPQALTHAALIQAALALRDLPPVS</sequence>
<evidence type="ECO:0000259" key="2">
    <source>
        <dbReference type="Pfam" id="PF19291"/>
    </source>
</evidence>
<dbReference type="AlphaFoldDB" id="A0A4R0H9S6"/>
<dbReference type="EMBL" id="SJJZ01000002">
    <property type="protein sequence ID" value="TCC07181.1"/>
    <property type="molecule type" value="Genomic_DNA"/>
</dbReference>
<gene>
    <name evidence="3" type="ORF">E0H45_14270</name>
</gene>
<accession>A0A4R0H9S6</accession>
<dbReference type="Pfam" id="PF00723">
    <property type="entry name" value="Glyco_hydro_15"/>
    <property type="match status" value="1"/>
</dbReference>
<dbReference type="PANTHER" id="PTHR31616">
    <property type="entry name" value="TREHALASE"/>
    <property type="match status" value="1"/>
</dbReference>
<dbReference type="GO" id="GO:0005975">
    <property type="term" value="P:carbohydrate metabolic process"/>
    <property type="evidence" value="ECO:0007669"/>
    <property type="project" value="InterPro"/>
</dbReference>
<organism evidence="3 4">
    <name type="scientific">Kribbella soli</name>
    <dbReference type="NCBI Taxonomy" id="1124743"/>
    <lineage>
        <taxon>Bacteria</taxon>
        <taxon>Bacillati</taxon>
        <taxon>Actinomycetota</taxon>
        <taxon>Actinomycetes</taxon>
        <taxon>Propionibacteriales</taxon>
        <taxon>Kribbellaceae</taxon>
        <taxon>Kribbella</taxon>
    </lineage>
</organism>
<dbReference type="OrthoDB" id="3902805at2"/>
<dbReference type="InterPro" id="IPR012341">
    <property type="entry name" value="6hp_glycosidase-like_sf"/>
</dbReference>
<dbReference type="PANTHER" id="PTHR31616:SF0">
    <property type="entry name" value="GLUCAN 1,4-ALPHA-GLUCOSIDASE"/>
    <property type="match status" value="1"/>
</dbReference>
<comment type="caution">
    <text evidence="3">The sequence shown here is derived from an EMBL/GenBank/DDBJ whole genome shotgun (WGS) entry which is preliminary data.</text>
</comment>
<name>A0A4R0H9S6_9ACTN</name>
<dbReference type="InterPro" id="IPR008928">
    <property type="entry name" value="6-hairpin_glycosidase_sf"/>
</dbReference>
<dbReference type="SUPFAM" id="SSF48208">
    <property type="entry name" value="Six-hairpin glycosidases"/>
    <property type="match status" value="1"/>
</dbReference>
<dbReference type="RefSeq" id="WP_131337828.1">
    <property type="nucleotide sequence ID" value="NZ_SJJZ01000002.1"/>
</dbReference>
<dbReference type="InterPro" id="IPR011613">
    <property type="entry name" value="GH15-like"/>
</dbReference>
<feature type="domain" description="Trehalase-like N-terminal" evidence="2">
    <location>
        <begin position="3"/>
        <end position="126"/>
    </location>
</feature>
<proteinExistence type="predicted"/>
<reference evidence="3 4" key="1">
    <citation type="submission" date="2019-02" db="EMBL/GenBank/DDBJ databases">
        <title>Kribbella capetownensis sp. nov. and Kribbella speibonae sp. nov., isolated from soil.</title>
        <authorList>
            <person name="Curtis S.M."/>
            <person name="Norton I."/>
            <person name="Everest G.J."/>
            <person name="Meyers P.R."/>
        </authorList>
    </citation>
    <scope>NUCLEOTIDE SEQUENCE [LARGE SCALE GENOMIC DNA]</scope>
    <source>
        <strain evidence="3 4">KCTC 29219</strain>
    </source>
</reference>
<dbReference type="Proteomes" id="UP000292346">
    <property type="component" value="Unassembled WGS sequence"/>
</dbReference>
<keyword evidence="3" id="KW-0378">Hydrolase</keyword>
<keyword evidence="4" id="KW-1185">Reference proteome</keyword>
<dbReference type="InterPro" id="IPR045582">
    <property type="entry name" value="Trehalase-like_N"/>
</dbReference>
<evidence type="ECO:0000313" key="4">
    <source>
        <dbReference type="Proteomes" id="UP000292346"/>
    </source>
</evidence>
<dbReference type="Pfam" id="PF19291">
    <property type="entry name" value="TREH_N"/>
    <property type="match status" value="1"/>
</dbReference>
<evidence type="ECO:0000259" key="1">
    <source>
        <dbReference type="Pfam" id="PF00723"/>
    </source>
</evidence>
<dbReference type="Gene3D" id="1.50.10.10">
    <property type="match status" value="1"/>
</dbReference>
<dbReference type="GO" id="GO:0004553">
    <property type="term" value="F:hydrolase activity, hydrolyzing O-glycosyl compounds"/>
    <property type="evidence" value="ECO:0007669"/>
    <property type="project" value="UniProtKB-ARBA"/>
</dbReference>
<evidence type="ECO:0000313" key="3">
    <source>
        <dbReference type="EMBL" id="TCC07181.1"/>
    </source>
</evidence>
<feature type="domain" description="GH15-like" evidence="1">
    <location>
        <begin position="221"/>
        <end position="584"/>
    </location>
</feature>
<protein>
    <submittedName>
        <fullName evidence="3">Glycoside hydrolase family 15 protein</fullName>
    </submittedName>
</protein>